<dbReference type="GeneID" id="10327411"/>
<protein>
    <submittedName>
        <fullName evidence="1">Uncharacterized protein</fullName>
    </submittedName>
</protein>
<gene>
    <name evidence="1" type="ORF">SSM1_217</name>
</gene>
<evidence type="ECO:0000313" key="1">
    <source>
        <dbReference type="EMBL" id="ADO97134.1"/>
    </source>
</evidence>
<dbReference type="Proteomes" id="UP000006523">
    <property type="component" value="Segment"/>
</dbReference>
<sequence>MVNDMLIIAASMIGGFIFAALLSEDVDDDDHFDGGMLQPLQVPSSNPV</sequence>
<dbReference type="RefSeq" id="YP_004323107.1">
    <property type="nucleotide sequence ID" value="NC_015282.1"/>
</dbReference>
<reference evidence="1 2" key="1">
    <citation type="journal article" date="2010" name="Environ. Microbiol.">
        <title>Genomic analysis of oceanic cyanobacterial myoviruses compared with T4-like myoviruses from diverse hosts and environments.</title>
        <authorList>
            <person name="Sullivan M.B."/>
            <person name="Huang K.H."/>
            <person name="Ignacio-Espinoza J.C."/>
            <person name="Berlin A.M."/>
            <person name="Kelly L."/>
            <person name="Weigele P.R."/>
            <person name="DeFrancesco A.S."/>
            <person name="Kern S.E."/>
            <person name="Thompson L.R."/>
            <person name="Young S."/>
            <person name="Yandava C."/>
            <person name="Fu R."/>
            <person name="Krastins B."/>
            <person name="Chase M."/>
            <person name="Sarracino D."/>
            <person name="Osburne M.S."/>
            <person name="Henn M.R."/>
            <person name="Chisholm S.W."/>
        </authorList>
    </citation>
    <scope>NUCLEOTIDE SEQUENCE [LARGE SCALE GENOMIC DNA]</scope>
    <source>
        <strain evidence="1">6501-1</strain>
    </source>
</reference>
<proteinExistence type="predicted"/>
<dbReference type="EMBL" id="GU071094">
    <property type="protein sequence ID" value="ADO97134.1"/>
    <property type="molecule type" value="Genomic_DNA"/>
</dbReference>
<evidence type="ECO:0000313" key="2">
    <source>
        <dbReference type="Proteomes" id="UP000006523"/>
    </source>
</evidence>
<organism evidence="1 2">
    <name type="scientific">Synechococcus phage S-SM1</name>
    <dbReference type="NCBI Taxonomy" id="444859"/>
    <lineage>
        <taxon>Viruses</taxon>
        <taxon>Duplodnaviria</taxon>
        <taxon>Heunggongvirae</taxon>
        <taxon>Uroviricota</taxon>
        <taxon>Caudoviricetes</taxon>
        <taxon>Pantevenvirales</taxon>
        <taxon>Kyanoviridae</taxon>
        <taxon>Thetisvirus</taxon>
        <taxon>Thetisvirus ssm1</taxon>
    </lineage>
</organism>
<keyword evidence="2" id="KW-1185">Reference proteome</keyword>
<dbReference type="KEGG" id="vg:10327411"/>
<accession>E3SIM3</accession>
<name>E3SIM3_9CAUD</name>